<proteinExistence type="predicted"/>
<dbReference type="EMBL" id="LR796565">
    <property type="protein sequence ID" value="CAB4151598.1"/>
    <property type="molecule type" value="Genomic_DNA"/>
</dbReference>
<evidence type="ECO:0000313" key="2">
    <source>
        <dbReference type="EMBL" id="CAB4151598.1"/>
    </source>
</evidence>
<evidence type="ECO:0000313" key="1">
    <source>
        <dbReference type="EMBL" id="CAB4136776.1"/>
    </source>
</evidence>
<protein>
    <submittedName>
        <fullName evidence="2">Uncharacterized protein</fullName>
    </submittedName>
</protein>
<evidence type="ECO:0000313" key="3">
    <source>
        <dbReference type="EMBL" id="CAB4166539.1"/>
    </source>
</evidence>
<organism evidence="2">
    <name type="scientific">uncultured Caudovirales phage</name>
    <dbReference type="NCBI Taxonomy" id="2100421"/>
    <lineage>
        <taxon>Viruses</taxon>
        <taxon>Duplodnaviria</taxon>
        <taxon>Heunggongvirae</taxon>
        <taxon>Uroviricota</taxon>
        <taxon>Caudoviricetes</taxon>
        <taxon>Peduoviridae</taxon>
        <taxon>Maltschvirus</taxon>
        <taxon>Maltschvirus maltsch</taxon>
    </lineage>
</organism>
<reference evidence="2" key="1">
    <citation type="submission" date="2020-04" db="EMBL/GenBank/DDBJ databases">
        <authorList>
            <person name="Chiriac C."/>
            <person name="Salcher M."/>
            <person name="Ghai R."/>
            <person name="Kavagutti S V."/>
        </authorList>
    </citation>
    <scope>NUCLEOTIDE SEQUENCE</scope>
</reference>
<gene>
    <name evidence="1" type="ORF">UFOVP305_21</name>
    <name evidence="2" type="ORF">UFOVP593_24</name>
    <name evidence="3" type="ORF">UFOVP842_34</name>
</gene>
<dbReference type="EMBL" id="LR796793">
    <property type="protein sequence ID" value="CAB4166539.1"/>
    <property type="molecule type" value="Genomic_DNA"/>
</dbReference>
<sequence>MRRPYAYDLDHGVAKLNARNEAWIDSKEPANQVAEYPPEQCNRCGAHLKHGGHDGHCCP</sequence>
<accession>A0A6J5MYI1</accession>
<name>A0A6J5MYI1_9CAUD</name>
<dbReference type="EMBL" id="LR796324">
    <property type="protein sequence ID" value="CAB4136776.1"/>
    <property type="molecule type" value="Genomic_DNA"/>
</dbReference>